<gene>
    <name evidence="1" type="ORF">D805_0499</name>
</gene>
<dbReference type="Proteomes" id="UP000011835">
    <property type="component" value="Chromosome"/>
</dbReference>
<organism evidence="1 2">
    <name type="scientific">Bifidobacterium thermophilum RBL67</name>
    <dbReference type="NCBI Taxonomy" id="1254439"/>
    <lineage>
        <taxon>Bacteria</taxon>
        <taxon>Bacillati</taxon>
        <taxon>Actinomycetota</taxon>
        <taxon>Actinomycetes</taxon>
        <taxon>Bifidobacteriales</taxon>
        <taxon>Bifidobacteriaceae</taxon>
        <taxon>Bifidobacterium</taxon>
    </lineage>
</organism>
<sequence>MPRIAGLPVVRDRLRPAVSGRTRRFYWGLGIRRFGDVIRHRFVDLPGPVLPKTPR</sequence>
<keyword evidence="2" id="KW-1185">Reference proteome</keyword>
<name>M4RBB8_9BIFI</name>
<dbReference type="PATRIC" id="fig|1254439.12.peg.500"/>
<dbReference type="KEGG" id="btp:D805_0499"/>
<dbReference type="HOGENOM" id="CLU_3022853_0_0_11"/>
<dbReference type="AlphaFoldDB" id="M4RBB8"/>
<reference evidence="1 2" key="1">
    <citation type="journal article" date="2013" name="Genome Announc.">
        <title>Complete Genome Sequence of the Probiotic Bifidobacterium thermophilum Strain RBL67.</title>
        <authorList>
            <person name="Jans C."/>
            <person name="Lacroix C."/>
            <person name="Follador R."/>
            <person name="Stevens M.J."/>
        </authorList>
    </citation>
    <scope>NUCLEOTIDE SEQUENCE [LARGE SCALE GENOMIC DNA]</scope>
    <source>
        <strain evidence="1 2">RBL67</strain>
    </source>
</reference>
<evidence type="ECO:0000313" key="2">
    <source>
        <dbReference type="Proteomes" id="UP000011835"/>
    </source>
</evidence>
<proteinExistence type="predicted"/>
<accession>M4RBB8</accession>
<protein>
    <submittedName>
        <fullName evidence="1">Uncharacterized protein</fullName>
    </submittedName>
</protein>
<evidence type="ECO:0000313" key="1">
    <source>
        <dbReference type="EMBL" id="AGH40766.1"/>
    </source>
</evidence>
<dbReference type="EMBL" id="CP004346">
    <property type="protein sequence ID" value="AGH40766.1"/>
    <property type="molecule type" value="Genomic_DNA"/>
</dbReference>